<evidence type="ECO:0000256" key="1">
    <source>
        <dbReference type="SAM" id="MobiDB-lite"/>
    </source>
</evidence>
<dbReference type="GO" id="GO:0016255">
    <property type="term" value="P:attachment of GPI anchor to protein"/>
    <property type="evidence" value="ECO:0007669"/>
    <property type="project" value="TreeGrafter"/>
</dbReference>
<accession>A0A4S8INH2</accession>
<evidence type="ECO:0000313" key="3">
    <source>
        <dbReference type="Proteomes" id="UP000317650"/>
    </source>
</evidence>
<proteinExistence type="predicted"/>
<feature type="compositionally biased region" description="Low complexity" evidence="1">
    <location>
        <begin position="18"/>
        <end position="29"/>
    </location>
</feature>
<feature type="compositionally biased region" description="Basic and acidic residues" evidence="1">
    <location>
        <begin position="1"/>
        <end position="16"/>
    </location>
</feature>
<name>A0A4S8INH2_MUSBA</name>
<reference evidence="2 3" key="1">
    <citation type="journal article" date="2019" name="Nat. Plants">
        <title>Genome sequencing of Musa balbisiana reveals subgenome evolution and function divergence in polyploid bananas.</title>
        <authorList>
            <person name="Yao X."/>
        </authorList>
    </citation>
    <scope>NUCLEOTIDE SEQUENCE [LARGE SCALE GENOMIC DNA]</scope>
    <source>
        <strain evidence="3">cv. DH-PKW</strain>
        <tissue evidence="2">Leaves</tissue>
    </source>
</reference>
<feature type="region of interest" description="Disordered" evidence="1">
    <location>
        <begin position="1"/>
        <end position="29"/>
    </location>
</feature>
<organism evidence="2 3">
    <name type="scientific">Musa balbisiana</name>
    <name type="common">Banana</name>
    <dbReference type="NCBI Taxonomy" id="52838"/>
    <lineage>
        <taxon>Eukaryota</taxon>
        <taxon>Viridiplantae</taxon>
        <taxon>Streptophyta</taxon>
        <taxon>Embryophyta</taxon>
        <taxon>Tracheophyta</taxon>
        <taxon>Spermatophyta</taxon>
        <taxon>Magnoliopsida</taxon>
        <taxon>Liliopsida</taxon>
        <taxon>Zingiberales</taxon>
        <taxon>Musaceae</taxon>
        <taxon>Musa</taxon>
    </lineage>
</organism>
<dbReference type="AlphaFoldDB" id="A0A4S8INH2"/>
<dbReference type="EMBL" id="PYDT01000009">
    <property type="protein sequence ID" value="THU50107.1"/>
    <property type="molecule type" value="Genomic_DNA"/>
</dbReference>
<protein>
    <submittedName>
        <fullName evidence="2">Uncharacterized protein</fullName>
    </submittedName>
</protein>
<dbReference type="GO" id="GO:0042765">
    <property type="term" value="C:GPI-anchor transamidase complex"/>
    <property type="evidence" value="ECO:0007669"/>
    <property type="project" value="InterPro"/>
</dbReference>
<keyword evidence="3" id="KW-1185">Reference proteome</keyword>
<sequence>MAAEAAEEKRQPRTRPDPGSSSASPGSSSPTAFSSAIQIAVLKPSVVCCIAGSIAFLLLPLLAKNTYVSENALMPGSANSMFSSQDVLEANRFVEEIIDKENTKATGIEIAKLIGQHMVDVGAELYYHKFQPPANQVTWLAKDIVWLAADSRYGEYIAVDTWLKDYHNPSFISDSGKIVAGICFEENIHHFMDRLKRAGTMAAALVFKIADKEEERDCLTIHAEASNGQMPNLDLISIVHYLAVHRQGLHVKIETMQSLLKSALLKFIGEMPQWPLVCQLGPMGLSVN</sequence>
<dbReference type="InterPro" id="IPR007246">
    <property type="entry name" value="Gaa1"/>
</dbReference>
<comment type="caution">
    <text evidence="2">The sequence shown here is derived from an EMBL/GenBank/DDBJ whole genome shotgun (WGS) entry which is preliminary data.</text>
</comment>
<dbReference type="PANTHER" id="PTHR13304">
    <property type="entry name" value="GLYCOSYLPHOSPHATIDYLINOSITOL ANCHOR ATTACHMENT 1 PROTEIN"/>
    <property type="match status" value="1"/>
</dbReference>
<dbReference type="Pfam" id="PF04114">
    <property type="entry name" value="Gaa1"/>
    <property type="match status" value="1"/>
</dbReference>
<dbReference type="PANTHER" id="PTHR13304:SF0">
    <property type="entry name" value="GLYCOSYLPHOSPHATIDYLINOSITOL ANCHOR ATTACHMENT 1 PROTEIN"/>
    <property type="match status" value="1"/>
</dbReference>
<dbReference type="Proteomes" id="UP000317650">
    <property type="component" value="Chromosome 6"/>
</dbReference>
<dbReference type="STRING" id="52838.A0A4S8INH2"/>
<gene>
    <name evidence="2" type="ORF">C4D60_Mb06t16590</name>
</gene>
<evidence type="ECO:0000313" key="2">
    <source>
        <dbReference type="EMBL" id="THU50107.1"/>
    </source>
</evidence>